<dbReference type="RefSeq" id="WP_184193620.1">
    <property type="nucleotide sequence ID" value="NZ_JACHGW010000002.1"/>
</dbReference>
<dbReference type="AlphaFoldDB" id="A0A7W9SNE1"/>
<keyword evidence="10" id="KW-1185">Reference proteome</keyword>
<feature type="domain" description="Glycine transporter" evidence="8">
    <location>
        <begin position="92"/>
        <end position="166"/>
    </location>
</feature>
<evidence type="ECO:0000313" key="10">
    <source>
        <dbReference type="Proteomes" id="UP000520814"/>
    </source>
</evidence>
<evidence type="ECO:0000256" key="7">
    <source>
        <dbReference type="SAM" id="Phobius"/>
    </source>
</evidence>
<dbReference type="Proteomes" id="UP000520814">
    <property type="component" value="Unassembled WGS sequence"/>
</dbReference>
<evidence type="ECO:0000313" key="9">
    <source>
        <dbReference type="EMBL" id="MBB6049822.1"/>
    </source>
</evidence>
<evidence type="ECO:0000256" key="1">
    <source>
        <dbReference type="ARBA" id="ARBA00004651"/>
    </source>
</evidence>
<sequence>MAWTELATLLGTALFAASGARVGVRKGFDLLGVFVLGCVTAVGGGSLRDVLTGQTPPQWFRDERLLWAALTGSLLAFLFFRRLDKRKSELDILDAAGLALFSASAALRGLELGLGPLGVVFVGTVSGVGGGVIRDILAREIPGIFLPGALYASAAILGSLAVYALHFTPLPSNVLLSVGALVTFLVRLLSMRYQVRLPAHSPRESGTTPPWE</sequence>
<keyword evidence="4 7" id="KW-0812">Transmembrane</keyword>
<organism evidence="9 10">
    <name type="scientific">Armatimonas rosea</name>
    <dbReference type="NCBI Taxonomy" id="685828"/>
    <lineage>
        <taxon>Bacteria</taxon>
        <taxon>Bacillati</taxon>
        <taxon>Armatimonadota</taxon>
        <taxon>Armatimonadia</taxon>
        <taxon>Armatimonadales</taxon>
        <taxon>Armatimonadaceae</taxon>
        <taxon>Armatimonas</taxon>
    </lineage>
</organism>
<dbReference type="PANTHER" id="PTHR30506:SF3">
    <property type="entry name" value="UPF0126 INNER MEMBRANE PROTEIN YADS-RELATED"/>
    <property type="match status" value="1"/>
</dbReference>
<keyword evidence="5 7" id="KW-1133">Transmembrane helix</keyword>
<proteinExistence type="inferred from homology"/>
<keyword evidence="6 7" id="KW-0472">Membrane</keyword>
<comment type="caution">
    <text evidence="9">The sequence shown here is derived from an EMBL/GenBank/DDBJ whole genome shotgun (WGS) entry which is preliminary data.</text>
</comment>
<dbReference type="GO" id="GO:0005886">
    <property type="term" value="C:plasma membrane"/>
    <property type="evidence" value="ECO:0007669"/>
    <property type="project" value="UniProtKB-SubCell"/>
</dbReference>
<comment type="similarity">
    <text evidence="2">Belongs to the UPF0126 family.</text>
</comment>
<feature type="transmembrane region" description="Helical" evidence="7">
    <location>
        <begin position="170"/>
        <end position="189"/>
    </location>
</feature>
<evidence type="ECO:0000256" key="6">
    <source>
        <dbReference type="ARBA" id="ARBA00023136"/>
    </source>
</evidence>
<keyword evidence="3" id="KW-1003">Cell membrane</keyword>
<dbReference type="EMBL" id="JACHGW010000002">
    <property type="protein sequence ID" value="MBB6049822.1"/>
    <property type="molecule type" value="Genomic_DNA"/>
</dbReference>
<feature type="domain" description="Glycine transporter" evidence="8">
    <location>
        <begin position="7"/>
        <end position="80"/>
    </location>
</feature>
<name>A0A7W9SNE1_ARMRO</name>
<dbReference type="PANTHER" id="PTHR30506">
    <property type="entry name" value="INNER MEMBRANE PROTEIN"/>
    <property type="match status" value="1"/>
</dbReference>
<protein>
    <submittedName>
        <fullName evidence="9">Putative membrane protein YeiH</fullName>
    </submittedName>
</protein>
<feature type="transmembrane region" description="Helical" evidence="7">
    <location>
        <begin position="64"/>
        <end position="80"/>
    </location>
</feature>
<evidence type="ECO:0000256" key="2">
    <source>
        <dbReference type="ARBA" id="ARBA00008193"/>
    </source>
</evidence>
<evidence type="ECO:0000259" key="8">
    <source>
        <dbReference type="Pfam" id="PF03458"/>
    </source>
</evidence>
<accession>A0A7W9SNE1</accession>
<comment type="subcellular location">
    <subcellularLocation>
        <location evidence="1">Cell membrane</location>
        <topology evidence="1">Multi-pass membrane protein</topology>
    </subcellularLocation>
</comment>
<evidence type="ECO:0000256" key="5">
    <source>
        <dbReference type="ARBA" id="ARBA00022989"/>
    </source>
</evidence>
<evidence type="ECO:0000256" key="3">
    <source>
        <dbReference type="ARBA" id="ARBA00022475"/>
    </source>
</evidence>
<feature type="transmembrane region" description="Helical" evidence="7">
    <location>
        <begin position="116"/>
        <end position="137"/>
    </location>
</feature>
<feature type="transmembrane region" description="Helical" evidence="7">
    <location>
        <begin position="144"/>
        <end position="164"/>
    </location>
</feature>
<dbReference type="Pfam" id="PF03458">
    <property type="entry name" value="Gly_transporter"/>
    <property type="match status" value="2"/>
</dbReference>
<dbReference type="InterPro" id="IPR005115">
    <property type="entry name" value="Gly_transporter"/>
</dbReference>
<evidence type="ECO:0000256" key="4">
    <source>
        <dbReference type="ARBA" id="ARBA00022692"/>
    </source>
</evidence>
<reference evidence="9 10" key="1">
    <citation type="submission" date="2020-08" db="EMBL/GenBank/DDBJ databases">
        <title>Genomic Encyclopedia of Type Strains, Phase IV (KMG-IV): sequencing the most valuable type-strain genomes for metagenomic binning, comparative biology and taxonomic classification.</title>
        <authorList>
            <person name="Goeker M."/>
        </authorList>
    </citation>
    <scope>NUCLEOTIDE SEQUENCE [LARGE SCALE GENOMIC DNA]</scope>
    <source>
        <strain evidence="9 10">DSM 23562</strain>
    </source>
</reference>
<gene>
    <name evidence="9" type="ORF">HNQ39_001613</name>
</gene>